<comment type="caution">
    <text evidence="1">The sequence shown here is derived from an EMBL/GenBank/DDBJ whole genome shotgun (WGS) entry which is preliminary data.</text>
</comment>
<dbReference type="Proteomes" id="UP000319700">
    <property type="component" value="Unassembled WGS sequence"/>
</dbReference>
<evidence type="ECO:0000313" key="2">
    <source>
        <dbReference type="Proteomes" id="UP000319700"/>
    </source>
</evidence>
<protein>
    <submittedName>
        <fullName evidence="1">Uncharacterized protein</fullName>
    </submittedName>
</protein>
<proteinExistence type="predicted"/>
<name>A0A502EN33_9FLAO</name>
<gene>
    <name evidence="1" type="ORF">EAH81_18475</name>
</gene>
<dbReference type="RefSeq" id="WP_140509750.1">
    <property type="nucleotide sequence ID" value="NZ_RCZH01000012.1"/>
</dbReference>
<evidence type="ECO:0000313" key="1">
    <source>
        <dbReference type="EMBL" id="TPG37906.1"/>
    </source>
</evidence>
<dbReference type="OrthoDB" id="797757at2"/>
<reference evidence="1 2" key="1">
    <citation type="journal article" date="2019" name="Environ. Microbiol.">
        <title>Species interactions and distinct microbial communities in high Arctic permafrost affected cryosols are associated with the CH4 and CO2 gas fluxes.</title>
        <authorList>
            <person name="Altshuler I."/>
            <person name="Hamel J."/>
            <person name="Turney S."/>
            <person name="Magnuson E."/>
            <person name="Levesque R."/>
            <person name="Greer C."/>
            <person name="Whyte L.G."/>
        </authorList>
    </citation>
    <scope>NUCLEOTIDE SEQUENCE [LARGE SCALE GENOMIC DNA]</scope>
    <source>
        <strain evidence="1 2">42</strain>
    </source>
</reference>
<dbReference type="AlphaFoldDB" id="A0A502EN33"/>
<organism evidence="1 2">
    <name type="scientific">Flavobacterium pectinovorum</name>
    <dbReference type="NCBI Taxonomy" id="29533"/>
    <lineage>
        <taxon>Bacteria</taxon>
        <taxon>Pseudomonadati</taxon>
        <taxon>Bacteroidota</taxon>
        <taxon>Flavobacteriia</taxon>
        <taxon>Flavobacteriales</taxon>
        <taxon>Flavobacteriaceae</taxon>
        <taxon>Flavobacterium</taxon>
    </lineage>
</organism>
<sequence length="118" mass="13322">MNEETFPGPIEIPLSTAQVWEKRFQDDTTIEDPKKKVKAFLIPRESLEKVLELETEAVWAYIGINDDNEKTLLFVGAELDPKTNKYINVYGPPKSEQNKAEGGPVEIVYDGARPSPPF</sequence>
<keyword evidence="2" id="KW-1185">Reference proteome</keyword>
<dbReference type="EMBL" id="RCZH01000012">
    <property type="protein sequence ID" value="TPG37906.1"/>
    <property type="molecule type" value="Genomic_DNA"/>
</dbReference>
<accession>A0A502EN33</accession>